<dbReference type="InterPro" id="IPR027434">
    <property type="entry name" value="Homing_endonucl"/>
</dbReference>
<dbReference type="InterPro" id="IPR035421">
    <property type="entry name" value="Terminase_6C"/>
</dbReference>
<feature type="coiled-coil region" evidence="2">
    <location>
        <begin position="55"/>
        <end position="91"/>
    </location>
</feature>
<sequence length="915" mass="104617">MTMTITKKLCPKCQNELPITLFVGSVCHECKVSHLQSVELAGAKKRMSDDQREMLKQQADEIKYEEEQRKIEEAKLLDRKAAARKEQAERELSRRRLLPFVQRFNPEYMPGWVHIDICSKLEKFSQDVIDKKSPRLMLFLPPRHGKNIAHSTPVLTANRGWVTHGDLVPGDQVFHPSGKPVDVLALSDEAVDDYVVTFTNGEKIRCHANHEWTVYSRADKQEKTVETKWFLENTNRGTPRSLTAGNRFQFQVPKTNALEFDSADLPMHPYVLGAWLGDGTKNSGCITHDKKDQPVIDKITRCGYEVSSWTVHKQTGVYTTRFSGPRPNVAGRMFKELKELNVLNNKHIPEVFLRASLKDRLELLAGLIDTDGHTDKNSRMRFTTADKPLANGVLDLCTTLGFKPYIEEIQPKLSTSCIQGTKPYFVVGFNPTMVIPVALSRKRITRFPTERRVSIEKVEYLPNGEKGHCIQVDSPDGLYLVGKKLVATHNSELASKTFPAWHLGRMPKHEVIASSYASDLAMDFSRKVRGILADPDYGRIFKTRLDKKSQSAERWNTDANGGYVAAGVGGAITGRGAHIGIIDDPIKNREDAESATNRQKIKDWYTSTFYTRLAPGGGVLVILTRWHDDDLAGWLIDQENEGGDKWEIVRYPAIAVSNEKYRLKGDALHPDRYPLDALERIKRAVGDRDWSALYQQNPVPDEGAYFQKDWFRYYEVEPPRERLKVYQAWDFAIGTAEHNDYTVGVTIGIDRDDKAYLLNVARGKWDALEIIEKIIDEYTAFLPQVVGFEKGQIEMALGPMLRKRMRERKTFFAYEELKTGRRDKSARARPLQGRMQQGMVLLPKNAEFTNEIRNEMLRFPAGTHDDQVDAFSWAFQMLDQFIVTHDPKPKKKKSWKDRLNKYVTNSTKRRSYMRA</sequence>
<dbReference type="Pfam" id="PF17289">
    <property type="entry name" value="Terminase_6C"/>
    <property type="match status" value="1"/>
</dbReference>
<keyword evidence="4" id="KW-0346">Stress response</keyword>
<evidence type="ECO:0000313" key="5">
    <source>
        <dbReference type="Proteomes" id="UP000001870"/>
    </source>
</evidence>
<dbReference type="KEGG" id="amc:MADE_1014625"/>
<dbReference type="Pfam" id="PF14528">
    <property type="entry name" value="LAGLIDADG_3"/>
    <property type="match status" value="1"/>
</dbReference>
<name>F2GCA3_ALTMD</name>
<organism evidence="4 5">
    <name type="scientific">Alteromonas mediterranea (strain DSM 17117 / CIP 110805 / LMG 28347 / Deep ecotype)</name>
    <dbReference type="NCBI Taxonomy" id="1774373"/>
    <lineage>
        <taxon>Bacteria</taxon>
        <taxon>Pseudomonadati</taxon>
        <taxon>Pseudomonadota</taxon>
        <taxon>Gammaproteobacteria</taxon>
        <taxon>Alteromonadales</taxon>
        <taxon>Alteromonadaceae</taxon>
        <taxon>Alteromonas/Salinimonas group</taxon>
        <taxon>Alteromonas</taxon>
    </lineage>
</organism>
<dbReference type="EMBL" id="CP001103">
    <property type="protein sequence ID" value="AEA99059.2"/>
    <property type="molecule type" value="Genomic_DNA"/>
</dbReference>
<keyword evidence="2" id="KW-0175">Coiled coil</keyword>
<dbReference type="SUPFAM" id="SSF55608">
    <property type="entry name" value="Homing endonucleases"/>
    <property type="match status" value="1"/>
</dbReference>
<dbReference type="InterPro" id="IPR004042">
    <property type="entry name" value="Intein_endonuc_central"/>
</dbReference>
<keyword evidence="5" id="KW-1185">Reference proteome</keyword>
<reference evidence="4 5" key="1">
    <citation type="journal article" date="2008" name="ISME J.">
        <title>Comparative genomics of two ecotypes of the marine planktonic copiotroph Alteromonas macleodii suggests alternative lifestyles associated with different kinds of particulate organic matter.</title>
        <authorList>
            <person name="Ivars-Martinez E."/>
            <person name="Martin-Cuadrado A.B."/>
            <person name="D'Auria G."/>
            <person name="Mira A."/>
            <person name="Ferriera S."/>
            <person name="Johnson J."/>
            <person name="Friedman R."/>
            <person name="Rodriguez-Valera F."/>
        </authorList>
    </citation>
    <scope>NUCLEOTIDE SEQUENCE [LARGE SCALE GENOMIC DNA]</scope>
    <source>
        <strain evidence="5">DSM 17117 / CIP 110805 / LMG 28347 / Deep ecotype</strain>
    </source>
</reference>
<evidence type="ECO:0000256" key="2">
    <source>
        <dbReference type="SAM" id="Coils"/>
    </source>
</evidence>
<dbReference type="Gene3D" id="3.30.420.240">
    <property type="match status" value="1"/>
</dbReference>
<evidence type="ECO:0000313" key="4">
    <source>
        <dbReference type="EMBL" id="AEA99059.2"/>
    </source>
</evidence>
<evidence type="ECO:0000259" key="3">
    <source>
        <dbReference type="PROSITE" id="PS50819"/>
    </source>
</evidence>
<dbReference type="Proteomes" id="UP000001870">
    <property type="component" value="Chromosome"/>
</dbReference>
<dbReference type="AlphaFoldDB" id="F2GCA3"/>
<dbReference type="NCBIfam" id="TIGR01630">
    <property type="entry name" value="psiM2_ORF9"/>
    <property type="match status" value="1"/>
</dbReference>
<dbReference type="GO" id="GO:0004519">
    <property type="term" value="F:endonuclease activity"/>
    <property type="evidence" value="ECO:0007669"/>
    <property type="project" value="InterPro"/>
</dbReference>
<dbReference type="InterPro" id="IPR004860">
    <property type="entry name" value="LAGLIDADG_dom"/>
</dbReference>
<dbReference type="PROSITE" id="PS50819">
    <property type="entry name" value="INTEIN_ENDONUCLEASE"/>
    <property type="match status" value="1"/>
</dbReference>
<dbReference type="SUPFAM" id="SSF51294">
    <property type="entry name" value="Hedgehog/intein (Hint) domain"/>
    <property type="match status" value="1"/>
</dbReference>
<dbReference type="Gene3D" id="3.10.28.10">
    <property type="entry name" value="Homing endonucleases"/>
    <property type="match status" value="1"/>
</dbReference>
<dbReference type="HOGENOM" id="CLU_318001_0_0_6"/>
<protein>
    <submittedName>
        <fullName evidence="4">Chaperone and heat shock protein 70</fullName>
    </submittedName>
</protein>
<dbReference type="Pfam" id="PF03237">
    <property type="entry name" value="Terminase_6N"/>
    <property type="match status" value="1"/>
</dbReference>
<proteinExistence type="predicted"/>
<gene>
    <name evidence="4" type="ordered locus">MADE_1014625</name>
</gene>
<dbReference type="InterPro" id="IPR036844">
    <property type="entry name" value="Hint_dom_sf"/>
</dbReference>
<keyword evidence="1" id="KW-1188">Viral release from host cell</keyword>
<evidence type="ECO:0000256" key="1">
    <source>
        <dbReference type="ARBA" id="ARBA00022612"/>
    </source>
</evidence>
<feature type="domain" description="DOD-type homing endonuclease" evidence="3">
    <location>
        <begin position="271"/>
        <end position="402"/>
    </location>
</feature>
<accession>F2GCA3</accession>
<reference evidence="4 5" key="2">
    <citation type="journal article" date="2015" name="Antonie Van Leeuwenhoek">
        <title>Ecophysiological diversity of a novel member of the genus Alteromonas, and description of Alteromonas mediterranea sp. nov.</title>
        <authorList>
            <person name="Ivanova E.P."/>
            <person name="Lopez-Perez M."/>
            <person name="Zabalos M."/>
            <person name="Nguyen S.H."/>
            <person name="Webb H.K."/>
            <person name="Ryan J."/>
            <person name="Lagutin K."/>
            <person name="Vyssotski M."/>
            <person name="Crawford R.J."/>
            <person name="Rodriguez-Valera F."/>
        </authorList>
    </citation>
    <scope>NUCLEOTIDE SEQUENCE [LARGE SCALE GENOMIC DNA]</scope>
    <source>
        <strain evidence="5">DSM 17117 / CIP 110805 / LMG 28347 / Deep ecotype</strain>
    </source>
</reference>
<dbReference type="InterPro" id="IPR006517">
    <property type="entry name" value="Phage_terminase_lsu-like_C"/>
</dbReference>